<keyword evidence="2 9" id="KW-0813">Transport</keyword>
<feature type="transmembrane region" description="Helical" evidence="9">
    <location>
        <begin position="240"/>
        <end position="262"/>
    </location>
</feature>
<keyword evidence="4 9" id="KW-0812">Transmembrane</keyword>
<evidence type="ECO:0000256" key="6">
    <source>
        <dbReference type="ARBA" id="ARBA00022989"/>
    </source>
</evidence>
<dbReference type="AlphaFoldDB" id="I0EKD4"/>
<comment type="function">
    <text evidence="9">Part of the Sec protein translocase complex. Interacts with the SecYEG preprotein conducting channel. SecDF uses the proton motive force (PMF) to complete protein translocation after the ATP-dependent function of SecA.</text>
</comment>
<feature type="domain" description="Protein export membrane protein SecD/SecF C-terminal" evidence="10">
    <location>
        <begin position="110"/>
        <end position="291"/>
    </location>
</feature>
<keyword evidence="9" id="KW-0997">Cell inner membrane</keyword>
<dbReference type="Pfam" id="PF07549">
    <property type="entry name" value="Sec_GG"/>
    <property type="match status" value="1"/>
</dbReference>
<feature type="transmembrane region" description="Helical" evidence="9">
    <location>
        <begin position="190"/>
        <end position="209"/>
    </location>
</feature>
<dbReference type="GO" id="GO:0006605">
    <property type="term" value="P:protein targeting"/>
    <property type="evidence" value="ECO:0007669"/>
    <property type="project" value="UniProtKB-UniRule"/>
</dbReference>
<name>I0EKD4_HELC0</name>
<dbReference type="InterPro" id="IPR048634">
    <property type="entry name" value="SecD_SecF_C"/>
</dbReference>
<dbReference type="eggNOG" id="COG0341">
    <property type="taxonomic scope" value="Bacteria"/>
</dbReference>
<keyword evidence="7 9" id="KW-0811">Translocation</keyword>
<evidence type="ECO:0000256" key="1">
    <source>
        <dbReference type="ARBA" id="ARBA00004651"/>
    </source>
</evidence>
<evidence type="ECO:0000256" key="3">
    <source>
        <dbReference type="ARBA" id="ARBA00022475"/>
    </source>
</evidence>
<dbReference type="InterPro" id="IPR022646">
    <property type="entry name" value="SecD/SecF_CS"/>
</dbReference>
<feature type="transmembrane region" description="Helical" evidence="9">
    <location>
        <begin position="161"/>
        <end position="184"/>
    </location>
</feature>
<dbReference type="Pfam" id="PF02355">
    <property type="entry name" value="SecD_SecF_C"/>
    <property type="match status" value="1"/>
</dbReference>
<keyword evidence="6 9" id="KW-1133">Transmembrane helix</keyword>
<keyword evidence="5 9" id="KW-0653">Protein transport</keyword>
<reference evidence="12" key="1">
    <citation type="submission" date="2012-04" db="EMBL/GenBank/DDBJ databases">
        <title>Complete genome sequence of Helicobacter cetorum strain MIT 00-7128.</title>
        <authorList>
            <person name="Kersulyte D."/>
            <person name="Berg D.E."/>
        </authorList>
    </citation>
    <scope>NUCLEOTIDE SEQUENCE [LARGE SCALE GENOMIC DNA]</scope>
    <source>
        <strain evidence="12">MIT 00-7128</strain>
    </source>
</reference>
<sequence length="323" mass="36193">MEIFKQTKILNFMRYSNYGIVISAILVVMALGLLFFKGFSLGIDFAGGSVVQVRYAQNAPIKEVRELFEKEARFKGVQVSEFGSKEEILIKFPFIETAQNEDLNTIVANILKPSGDFEIRKFDTVGPRVGSELKEKGILSLILALIAIMIYVSFRYEWRFALASVVALVHDVIIVATSVIVFKIDMNLEVIAALLTLIGYSINDTIIIFDRIREEMLAKRSSNVACAINEAISNTLSRTLLTSLTVFFVVLILCLFGSKIIIGFSLPMLVGTIVGTYSSMFIAPKVAVLLGFDMEKYYENEAKKLKKAQEKEKMRRLYEGGQV</sequence>
<organism evidence="11 12">
    <name type="scientific">Helicobacter cetorum (strain ATCC BAA-429 / MIT 00-7128)</name>
    <dbReference type="NCBI Taxonomy" id="182217"/>
    <lineage>
        <taxon>Bacteria</taxon>
        <taxon>Pseudomonadati</taxon>
        <taxon>Campylobacterota</taxon>
        <taxon>Epsilonproteobacteria</taxon>
        <taxon>Campylobacterales</taxon>
        <taxon>Helicobacteraceae</taxon>
        <taxon>Helicobacter</taxon>
    </lineage>
</organism>
<evidence type="ECO:0000256" key="7">
    <source>
        <dbReference type="ARBA" id="ARBA00023010"/>
    </source>
</evidence>
<dbReference type="HOGENOM" id="CLU_050012_0_1_7"/>
<dbReference type="Proteomes" id="UP000005010">
    <property type="component" value="Chromosome"/>
</dbReference>
<accession>I0EKD4</accession>
<dbReference type="InterPro" id="IPR005665">
    <property type="entry name" value="SecF_bac"/>
</dbReference>
<dbReference type="PATRIC" id="fig|182217.3.peg.116"/>
<dbReference type="InterPro" id="IPR022645">
    <property type="entry name" value="SecD/SecF_bac"/>
</dbReference>
<dbReference type="NCBIfam" id="TIGR00916">
    <property type="entry name" value="2A0604s01"/>
    <property type="match status" value="1"/>
</dbReference>
<evidence type="ECO:0000256" key="5">
    <source>
        <dbReference type="ARBA" id="ARBA00022927"/>
    </source>
</evidence>
<comment type="subunit">
    <text evidence="9">Forms a complex with SecD. Part of the essential Sec protein translocation apparatus which comprises SecA, SecYEG and auxiliary proteins SecDF. Other proteins may also be involved.</text>
</comment>
<gene>
    <name evidence="9 11" type="primary">secF</name>
    <name evidence="11" type="ordered locus">HCW_00540</name>
</gene>
<evidence type="ECO:0000256" key="2">
    <source>
        <dbReference type="ARBA" id="ARBA00022448"/>
    </source>
</evidence>
<dbReference type="PANTHER" id="PTHR30081:SF8">
    <property type="entry name" value="PROTEIN TRANSLOCASE SUBUNIT SECF"/>
    <property type="match status" value="1"/>
</dbReference>
<dbReference type="NCBIfam" id="TIGR00966">
    <property type="entry name" value="transloc_SecF"/>
    <property type="match status" value="1"/>
</dbReference>
<dbReference type="HAMAP" id="MF_01464_B">
    <property type="entry name" value="SecF_B"/>
    <property type="match status" value="1"/>
</dbReference>
<dbReference type="InterPro" id="IPR022813">
    <property type="entry name" value="SecD/SecF_arch_bac"/>
</dbReference>
<evidence type="ECO:0000256" key="4">
    <source>
        <dbReference type="ARBA" id="ARBA00022692"/>
    </source>
</evidence>
<keyword evidence="12" id="KW-1185">Reference proteome</keyword>
<evidence type="ECO:0000256" key="9">
    <source>
        <dbReference type="HAMAP-Rule" id="MF_01464"/>
    </source>
</evidence>
<comment type="similarity">
    <text evidence="9">Belongs to the SecD/SecF family. SecF subfamily.</text>
</comment>
<dbReference type="InterPro" id="IPR055344">
    <property type="entry name" value="SecD_SecF_C_bact"/>
</dbReference>
<dbReference type="GO" id="GO:0005886">
    <property type="term" value="C:plasma membrane"/>
    <property type="evidence" value="ECO:0007669"/>
    <property type="project" value="UniProtKB-SubCell"/>
</dbReference>
<comment type="subcellular location">
    <subcellularLocation>
        <location evidence="9">Cell inner membrane</location>
        <topology evidence="9">Multi-pass membrane protein</topology>
    </subcellularLocation>
    <subcellularLocation>
        <location evidence="1">Cell membrane</location>
        <topology evidence="1">Multi-pass membrane protein</topology>
    </subcellularLocation>
</comment>
<dbReference type="STRING" id="182217.HCW_00540"/>
<dbReference type="KEGG" id="hce:HCW_00540"/>
<dbReference type="GO" id="GO:0065002">
    <property type="term" value="P:intracellular protein transmembrane transport"/>
    <property type="evidence" value="ECO:0007669"/>
    <property type="project" value="UniProtKB-UniRule"/>
</dbReference>
<dbReference type="PRINTS" id="PR01755">
    <property type="entry name" value="SECFTRNLCASE"/>
</dbReference>
<dbReference type="PANTHER" id="PTHR30081">
    <property type="entry name" value="PROTEIN-EXPORT MEMBRANE PROTEIN SEC"/>
    <property type="match status" value="1"/>
</dbReference>
<feature type="transmembrane region" description="Helical" evidence="9">
    <location>
        <begin position="137"/>
        <end position="154"/>
    </location>
</feature>
<protein>
    <recommendedName>
        <fullName evidence="9">Protein-export membrane protein SecF</fullName>
    </recommendedName>
</protein>
<dbReference type="GO" id="GO:0015450">
    <property type="term" value="F:protein-transporting ATPase activity"/>
    <property type="evidence" value="ECO:0007669"/>
    <property type="project" value="InterPro"/>
</dbReference>
<evidence type="ECO:0000256" key="8">
    <source>
        <dbReference type="ARBA" id="ARBA00023136"/>
    </source>
</evidence>
<keyword evidence="8 9" id="KW-0472">Membrane</keyword>
<dbReference type="EMBL" id="CP003479">
    <property type="protein sequence ID" value="AFI03403.1"/>
    <property type="molecule type" value="Genomic_DNA"/>
</dbReference>
<dbReference type="RefSeq" id="WP_014660279.1">
    <property type="nucleotide sequence ID" value="NC_017737.1"/>
</dbReference>
<proteinExistence type="inferred from homology"/>
<evidence type="ECO:0000259" key="10">
    <source>
        <dbReference type="Pfam" id="PF02355"/>
    </source>
</evidence>
<dbReference type="GO" id="GO:0043952">
    <property type="term" value="P:protein transport by the Sec complex"/>
    <property type="evidence" value="ECO:0007669"/>
    <property type="project" value="UniProtKB-UniRule"/>
</dbReference>
<dbReference type="Gene3D" id="1.20.1640.10">
    <property type="entry name" value="Multidrug efflux transporter AcrB transmembrane domain"/>
    <property type="match status" value="1"/>
</dbReference>
<feature type="transmembrane region" description="Helical" evidence="9">
    <location>
        <begin position="268"/>
        <end position="292"/>
    </location>
</feature>
<evidence type="ECO:0000313" key="12">
    <source>
        <dbReference type="Proteomes" id="UP000005010"/>
    </source>
</evidence>
<keyword evidence="3 9" id="KW-1003">Cell membrane</keyword>
<dbReference type="SUPFAM" id="SSF82866">
    <property type="entry name" value="Multidrug efflux transporter AcrB transmembrane domain"/>
    <property type="match status" value="1"/>
</dbReference>
<evidence type="ECO:0000313" key="11">
    <source>
        <dbReference type="EMBL" id="AFI03403.1"/>
    </source>
</evidence>
<feature type="transmembrane region" description="Helical" evidence="9">
    <location>
        <begin position="15"/>
        <end position="36"/>
    </location>
</feature>